<protein>
    <recommendedName>
        <fullName evidence="3">Condensin complex subunit 1 C-terminal domain-containing protein</fullName>
    </recommendedName>
</protein>
<dbReference type="InterPro" id="IPR011989">
    <property type="entry name" value="ARM-like"/>
</dbReference>
<dbReference type="Gene3D" id="1.25.10.10">
    <property type="entry name" value="Leucine-rich Repeat Variant"/>
    <property type="match status" value="1"/>
</dbReference>
<organism evidence="1 2">
    <name type="scientific">Zostera marina</name>
    <name type="common">Eelgrass</name>
    <dbReference type="NCBI Taxonomy" id="29655"/>
    <lineage>
        <taxon>Eukaryota</taxon>
        <taxon>Viridiplantae</taxon>
        <taxon>Streptophyta</taxon>
        <taxon>Embryophyta</taxon>
        <taxon>Tracheophyta</taxon>
        <taxon>Spermatophyta</taxon>
        <taxon>Magnoliopsida</taxon>
        <taxon>Liliopsida</taxon>
        <taxon>Zosteraceae</taxon>
        <taxon>Zostera</taxon>
    </lineage>
</organism>
<sequence>MDQSIHTSVKTLESIKALIQNKNNASSLANLRSEIECLRRLLTSGKHDLAETISILILLSKNLVSFDFLRSVLDEDLILSLASNPVFIVRSRILELLLINMNDDSNGLLLLKPRVLFGLFFGLSSDLYPSGRISSMNGLVTLCKRDDKDMAKLMITTEVYEKTIMLLKDEDVMVRVASIRLLSEWGKMLVKNPAMGLNVRKMSDEIFIL</sequence>
<dbReference type="InterPro" id="IPR016024">
    <property type="entry name" value="ARM-type_fold"/>
</dbReference>
<dbReference type="Proteomes" id="UP000036987">
    <property type="component" value="Unassembled WGS sequence"/>
</dbReference>
<gene>
    <name evidence="1" type="ORF">ZOSMA_376G00190</name>
</gene>
<dbReference type="EMBL" id="LFYR01001167">
    <property type="protein sequence ID" value="KMZ64311.1"/>
    <property type="molecule type" value="Genomic_DNA"/>
</dbReference>
<dbReference type="OrthoDB" id="18190at2759"/>
<proteinExistence type="predicted"/>
<evidence type="ECO:0008006" key="3">
    <source>
        <dbReference type="Google" id="ProtNLM"/>
    </source>
</evidence>
<dbReference type="AlphaFoldDB" id="A0A0K9P5L1"/>
<evidence type="ECO:0000313" key="1">
    <source>
        <dbReference type="EMBL" id="KMZ64311.1"/>
    </source>
</evidence>
<keyword evidence="2" id="KW-1185">Reference proteome</keyword>
<reference evidence="2" key="1">
    <citation type="journal article" date="2016" name="Nature">
        <title>The genome of the seagrass Zostera marina reveals angiosperm adaptation to the sea.</title>
        <authorList>
            <person name="Olsen J.L."/>
            <person name="Rouze P."/>
            <person name="Verhelst B."/>
            <person name="Lin Y.-C."/>
            <person name="Bayer T."/>
            <person name="Collen J."/>
            <person name="Dattolo E."/>
            <person name="De Paoli E."/>
            <person name="Dittami S."/>
            <person name="Maumus F."/>
            <person name="Michel G."/>
            <person name="Kersting A."/>
            <person name="Lauritano C."/>
            <person name="Lohaus R."/>
            <person name="Toepel M."/>
            <person name="Tonon T."/>
            <person name="Vanneste K."/>
            <person name="Amirebrahimi M."/>
            <person name="Brakel J."/>
            <person name="Bostroem C."/>
            <person name="Chovatia M."/>
            <person name="Grimwood J."/>
            <person name="Jenkins J.W."/>
            <person name="Jueterbock A."/>
            <person name="Mraz A."/>
            <person name="Stam W.T."/>
            <person name="Tice H."/>
            <person name="Bornberg-Bauer E."/>
            <person name="Green P.J."/>
            <person name="Pearson G.A."/>
            <person name="Procaccini G."/>
            <person name="Duarte C.M."/>
            <person name="Schmutz J."/>
            <person name="Reusch T.B.H."/>
            <person name="Van de Peer Y."/>
        </authorList>
    </citation>
    <scope>NUCLEOTIDE SEQUENCE [LARGE SCALE GENOMIC DNA]</scope>
    <source>
        <strain evidence="2">cv. Finnish</strain>
    </source>
</reference>
<dbReference type="SUPFAM" id="SSF48371">
    <property type="entry name" value="ARM repeat"/>
    <property type="match status" value="1"/>
</dbReference>
<name>A0A0K9P5L1_ZOSMR</name>
<evidence type="ECO:0000313" key="2">
    <source>
        <dbReference type="Proteomes" id="UP000036987"/>
    </source>
</evidence>
<dbReference type="STRING" id="29655.A0A0K9P5L1"/>
<feature type="non-terminal residue" evidence="1">
    <location>
        <position position="209"/>
    </location>
</feature>
<comment type="caution">
    <text evidence="1">The sequence shown here is derived from an EMBL/GenBank/DDBJ whole genome shotgun (WGS) entry which is preliminary data.</text>
</comment>
<accession>A0A0K9P5L1</accession>